<comment type="caution">
    <text evidence="1">The sequence shown here is derived from an EMBL/GenBank/DDBJ whole genome shotgun (WGS) entry which is preliminary data.</text>
</comment>
<reference evidence="2" key="1">
    <citation type="submission" date="2023-07" db="EMBL/GenBank/DDBJ databases">
        <title>Chryseobacterium sp. strain PBS4-4 Genome sequencing and assembly.</title>
        <authorList>
            <person name="Jung Y."/>
        </authorList>
    </citation>
    <scope>NUCLEOTIDE SEQUENCE [LARGE SCALE GENOMIC DNA]</scope>
    <source>
        <strain evidence="2">PBS4-4</strain>
    </source>
</reference>
<name>A0ABT2W9V7_9FLAO</name>
<dbReference type="RefSeq" id="WP_263004302.1">
    <property type="nucleotide sequence ID" value="NZ_JAOTEM010000005.1"/>
</dbReference>
<gene>
    <name evidence="1" type="ORF">NZ698_16415</name>
</gene>
<proteinExistence type="predicted"/>
<protein>
    <submittedName>
        <fullName evidence="1">Uncharacterized protein</fullName>
    </submittedName>
</protein>
<dbReference type="Proteomes" id="UP001208649">
    <property type="component" value="Unassembled WGS sequence"/>
</dbReference>
<keyword evidence="2" id="KW-1185">Reference proteome</keyword>
<evidence type="ECO:0000313" key="1">
    <source>
        <dbReference type="EMBL" id="MCU7618780.1"/>
    </source>
</evidence>
<dbReference type="EMBL" id="JAOTEM010000005">
    <property type="protein sequence ID" value="MCU7618780.1"/>
    <property type="molecule type" value="Genomic_DNA"/>
</dbReference>
<organism evidence="1 2">
    <name type="scientific">Chryseobacterium edaphi</name>
    <dbReference type="NCBI Taxonomy" id="2976532"/>
    <lineage>
        <taxon>Bacteria</taxon>
        <taxon>Pseudomonadati</taxon>
        <taxon>Bacteroidota</taxon>
        <taxon>Flavobacteriia</taxon>
        <taxon>Flavobacteriales</taxon>
        <taxon>Weeksellaceae</taxon>
        <taxon>Chryseobacterium group</taxon>
        <taxon>Chryseobacterium</taxon>
    </lineage>
</organism>
<accession>A0ABT2W9V7</accession>
<evidence type="ECO:0000313" key="2">
    <source>
        <dbReference type="Proteomes" id="UP001208649"/>
    </source>
</evidence>
<sequence>MKLLIQFIVLFCGQFIFGQNSEYTSEQKLKQDSTHLRSYHSEKNLLDSTFVANKTKEIENKKTFPNIKKDNKQSISTQNIDIVQEINAVLNYKINRIWRQDLYCLVCENFDPGLAA</sequence>